<dbReference type="Proteomes" id="UP000355283">
    <property type="component" value="Unassembled WGS sequence"/>
</dbReference>
<name>A0A4D9CQR2_9STRA</name>
<comment type="caution">
    <text evidence="2">The sequence shown here is derived from an EMBL/GenBank/DDBJ whole genome shotgun (WGS) entry which is preliminary data.</text>
</comment>
<evidence type="ECO:0000256" key="1">
    <source>
        <dbReference type="SAM" id="MobiDB-lite"/>
    </source>
</evidence>
<dbReference type="OrthoDB" id="10649138at2759"/>
<evidence type="ECO:0000313" key="3">
    <source>
        <dbReference type="Proteomes" id="UP000355283"/>
    </source>
</evidence>
<feature type="region of interest" description="Disordered" evidence="1">
    <location>
        <begin position="238"/>
        <end position="274"/>
    </location>
</feature>
<organism evidence="2 3">
    <name type="scientific">Nannochloropsis salina CCMP1776</name>
    <dbReference type="NCBI Taxonomy" id="1027361"/>
    <lineage>
        <taxon>Eukaryota</taxon>
        <taxon>Sar</taxon>
        <taxon>Stramenopiles</taxon>
        <taxon>Ochrophyta</taxon>
        <taxon>Eustigmatophyceae</taxon>
        <taxon>Eustigmatales</taxon>
        <taxon>Monodopsidaceae</taxon>
        <taxon>Microchloropsis</taxon>
        <taxon>Microchloropsis salina</taxon>
    </lineage>
</organism>
<proteinExistence type="predicted"/>
<reference evidence="2 3" key="1">
    <citation type="submission" date="2019-01" db="EMBL/GenBank/DDBJ databases">
        <title>Nuclear Genome Assembly of the Microalgal Biofuel strain Nannochloropsis salina CCMP1776.</title>
        <authorList>
            <person name="Hovde B."/>
        </authorList>
    </citation>
    <scope>NUCLEOTIDE SEQUENCE [LARGE SCALE GENOMIC DNA]</scope>
    <source>
        <strain evidence="2 3">CCMP1776</strain>
    </source>
</reference>
<feature type="compositionally biased region" description="Low complexity" evidence="1">
    <location>
        <begin position="242"/>
        <end position="254"/>
    </location>
</feature>
<gene>
    <name evidence="2" type="ORF">NSK_007541</name>
</gene>
<sequence>MNIWLPEEVHIPYVPLDTRTPLQVRGKNVALLLGGQSAGAAQYVSDVVLQYHMDARKFQYVSDMPLGMFGSALVSVAADKYFVYGGSSGIGPKFLRLAWEVNFHDYLEGELRVGLTGESLSLVKASCGSIVVTTALQEAVKRIHRTANETLLSIPAKWCSTKDAVGAGGPQVPEGLETGWFWKRASRWVLWRRVALDLSVKKCQAYVELDCQSAGDGGTGGEVDAAFLVLGHHFEVDRGTDTSSPSAPPSSTSSSPPPSILVFSPSSSNSPKVQRRCAALMKAQAANTQQANHVQQDPVHHIPMRTIIAVVVFPKAPSERAGAGGRGRGRKAGKEWGGGGAAFR</sequence>
<feature type="compositionally biased region" description="Gly residues" evidence="1">
    <location>
        <begin position="335"/>
        <end position="344"/>
    </location>
</feature>
<accession>A0A4D9CQR2</accession>
<dbReference type="AlphaFoldDB" id="A0A4D9CQR2"/>
<dbReference type="SUPFAM" id="SSF117281">
    <property type="entry name" value="Kelch motif"/>
    <property type="match status" value="1"/>
</dbReference>
<evidence type="ECO:0000313" key="2">
    <source>
        <dbReference type="EMBL" id="TFJ81126.1"/>
    </source>
</evidence>
<dbReference type="InterPro" id="IPR015915">
    <property type="entry name" value="Kelch-typ_b-propeller"/>
</dbReference>
<keyword evidence="3" id="KW-1185">Reference proteome</keyword>
<feature type="region of interest" description="Disordered" evidence="1">
    <location>
        <begin position="319"/>
        <end position="344"/>
    </location>
</feature>
<dbReference type="EMBL" id="SDOX01000143">
    <property type="protein sequence ID" value="TFJ81126.1"/>
    <property type="molecule type" value="Genomic_DNA"/>
</dbReference>
<protein>
    <submittedName>
        <fullName evidence="2">Uncharacterized protein</fullName>
    </submittedName>
</protein>